<accession>A0A4U1JSZ6</accession>
<reference evidence="1 2" key="1">
    <citation type="submission" date="2019-04" db="EMBL/GenBank/DDBJ databases">
        <title>Draft Whole-Genome sequence of the purple photosynthetic bacterium Rhodobacter capsulatus SP108 with an indigenous class A beta-lactamase.</title>
        <authorList>
            <person name="Robertson S."/>
            <person name="Meyer T.E."/>
            <person name="Kyndt J.A."/>
        </authorList>
    </citation>
    <scope>NUCLEOTIDE SEQUENCE [LARGE SCALE GENOMIC DNA]</scope>
    <source>
        <strain evidence="1 2">SP108</strain>
    </source>
</reference>
<name>A0A4U1JSZ6_RHOCA</name>
<dbReference type="InterPro" id="IPR058120">
    <property type="entry name" value="MADS7"/>
</dbReference>
<protein>
    <submittedName>
        <fullName evidence="1">Uncharacterized protein</fullName>
    </submittedName>
</protein>
<comment type="caution">
    <text evidence="1">The sequence shown here is derived from an EMBL/GenBank/DDBJ whole genome shotgun (WGS) entry which is preliminary data.</text>
</comment>
<gene>
    <name evidence="1" type="ORF">FBT96_09345</name>
</gene>
<sequence length="514" mass="58328">MEVLGRPEFFEDKNGPQLWVDEAIWGHRLHDEQSPWLTFMEFLTVLLAEHKAGRTLVEGALNSLSYRPQVQLKLRNIVFNNPHVMTVEAEARSDDMAWSLWLDKMAQSAGGLEHSDFSYLRDRFELFQDFAAVVKFLQGSAIEGASNKRWSSKFVFPFGPSALYEDVSVSPKGGISTDRRFFARTGEILYLMLCRSSRAADLRKMLVEKFLESPAPYDGMVRALQGEPQLARVERAGSFLPCASHPIFDKLAEDWLAILAMPIPAYDMIPHLVSVTGLNIILYQLDRSCEVLERDPATIVCEIVSPRKSVVRDLSADSFQYNNMLSHQALERYIRTATEGPDWLAAVASDEPMLNAADILKRAFDWPDPDESEDIADAPDQLVAKLIERALTRHRQHVGKVHATWARAIGLSSRRSSRRVRYAPTDRLLKTLVITCVERRIEFKDFLARLYDRYGIIIGDGQARAFVDSGNADQEDFSDNARRLEERLASLGLLKRLSDSCAYVENPFYRSEST</sequence>
<evidence type="ECO:0000313" key="1">
    <source>
        <dbReference type="EMBL" id="TKD21528.1"/>
    </source>
</evidence>
<dbReference type="Proteomes" id="UP000310597">
    <property type="component" value="Unassembled WGS sequence"/>
</dbReference>
<dbReference type="EMBL" id="SWJZ01000030">
    <property type="protein sequence ID" value="TKD21528.1"/>
    <property type="molecule type" value="Genomic_DNA"/>
</dbReference>
<proteinExistence type="predicted"/>
<dbReference type="AlphaFoldDB" id="A0A4U1JSZ6"/>
<evidence type="ECO:0000313" key="2">
    <source>
        <dbReference type="Proteomes" id="UP000310597"/>
    </source>
</evidence>
<dbReference type="OrthoDB" id="1550253at2"/>
<organism evidence="1 2">
    <name type="scientific">Rhodobacter capsulatus</name>
    <name type="common">Rhodopseudomonas capsulata</name>
    <dbReference type="NCBI Taxonomy" id="1061"/>
    <lineage>
        <taxon>Bacteria</taxon>
        <taxon>Pseudomonadati</taxon>
        <taxon>Pseudomonadota</taxon>
        <taxon>Alphaproteobacteria</taxon>
        <taxon>Rhodobacterales</taxon>
        <taxon>Rhodobacter group</taxon>
        <taxon>Rhodobacter</taxon>
    </lineage>
</organism>
<dbReference type="Pfam" id="PF26611">
    <property type="entry name" value="MAD7"/>
    <property type="match status" value="1"/>
</dbReference>